<name>A0ABS6IA94_9MICC</name>
<dbReference type="Proteomes" id="UP000824166">
    <property type="component" value="Unassembled WGS sequence"/>
</dbReference>
<dbReference type="RefSeq" id="WP_216926399.1">
    <property type="nucleotide sequence ID" value="NZ_JAHOPC010000013.1"/>
</dbReference>
<evidence type="ECO:0000256" key="1">
    <source>
        <dbReference type="SAM" id="MobiDB-lite"/>
    </source>
</evidence>
<keyword evidence="3" id="KW-1185">Reference proteome</keyword>
<sequence>MFSSDFSEVDERGDSDRIGPAKGSTWKPDADGRPILDLAEFQLLEDQVGDPGIARIFASDFARLWPTRYESLAAAIERSDEAAALDTILSLRTSSAMVGGIRLSVLAARLEEHILDGELRNSQPLLDEIAECGQRTVKELRESYVLRNESPDPDPIS</sequence>
<organism evidence="2 3">
    <name type="scientific">Paenarthrobacter aromaticivorans</name>
    <dbReference type="NCBI Taxonomy" id="2849150"/>
    <lineage>
        <taxon>Bacteria</taxon>
        <taxon>Bacillati</taxon>
        <taxon>Actinomycetota</taxon>
        <taxon>Actinomycetes</taxon>
        <taxon>Micrococcales</taxon>
        <taxon>Micrococcaceae</taxon>
        <taxon>Paenarthrobacter</taxon>
    </lineage>
</organism>
<accession>A0ABS6IA94</accession>
<protein>
    <submittedName>
        <fullName evidence="2">Hpt domain-containing protein</fullName>
    </submittedName>
</protein>
<feature type="compositionally biased region" description="Basic and acidic residues" evidence="1">
    <location>
        <begin position="9"/>
        <end position="19"/>
    </location>
</feature>
<evidence type="ECO:0000313" key="3">
    <source>
        <dbReference type="Proteomes" id="UP000824166"/>
    </source>
</evidence>
<dbReference type="EMBL" id="JAHOPC010000013">
    <property type="protein sequence ID" value="MBU8868277.1"/>
    <property type="molecule type" value="Genomic_DNA"/>
</dbReference>
<proteinExistence type="predicted"/>
<comment type="caution">
    <text evidence="2">The sequence shown here is derived from an EMBL/GenBank/DDBJ whole genome shotgun (WGS) entry which is preliminary data.</text>
</comment>
<feature type="region of interest" description="Disordered" evidence="1">
    <location>
        <begin position="1"/>
        <end position="30"/>
    </location>
</feature>
<evidence type="ECO:0000313" key="2">
    <source>
        <dbReference type="EMBL" id="MBU8868277.1"/>
    </source>
</evidence>
<gene>
    <name evidence="2" type="ORF">KSW38_18455</name>
</gene>
<reference evidence="2 3" key="1">
    <citation type="submission" date="2021-06" db="EMBL/GenBank/DDBJ databases">
        <authorList>
            <person name="Jeong J.W."/>
        </authorList>
    </citation>
    <scope>NUCLEOTIDE SEQUENCE [LARGE SCALE GENOMIC DNA]</scope>
    <source>
        <strain evidence="2 3">MMS21-TAE1-1</strain>
    </source>
</reference>